<dbReference type="GO" id="GO:0080043">
    <property type="term" value="F:quercetin 3-O-glucosyltransferase activity"/>
    <property type="evidence" value="ECO:0007669"/>
    <property type="project" value="TreeGrafter"/>
</dbReference>
<dbReference type="GO" id="GO:0080044">
    <property type="term" value="F:quercetin 7-O-glucosyltransferase activity"/>
    <property type="evidence" value="ECO:0007669"/>
    <property type="project" value="TreeGrafter"/>
</dbReference>
<accession>A0A9R1NH04</accession>
<evidence type="ECO:0000313" key="5">
    <source>
        <dbReference type="Proteomes" id="UP000324705"/>
    </source>
</evidence>
<dbReference type="InterPro" id="IPR058980">
    <property type="entry name" value="Glyco_transf_N"/>
</dbReference>
<dbReference type="PANTHER" id="PTHR11926:SF893">
    <property type="entry name" value="UDP-GLYCOSYLTRANSFERASES DOMAIN-CONTAINING PROTEIN"/>
    <property type="match status" value="1"/>
</dbReference>
<gene>
    <name evidence="4" type="ORF">TRITD_2Av1G006950</name>
</gene>
<dbReference type="PANTHER" id="PTHR11926">
    <property type="entry name" value="GLUCOSYL/GLUCURONOSYL TRANSFERASES"/>
    <property type="match status" value="1"/>
</dbReference>
<keyword evidence="2" id="KW-0808">Transferase</keyword>
<dbReference type="Proteomes" id="UP000324705">
    <property type="component" value="Chromosome 2A"/>
</dbReference>
<comment type="similarity">
    <text evidence="1">Belongs to the UDP-glycosyltransferase family.</text>
</comment>
<dbReference type="CDD" id="cd03784">
    <property type="entry name" value="GT1_Gtf-like"/>
    <property type="match status" value="1"/>
</dbReference>
<dbReference type="Pfam" id="PF26168">
    <property type="entry name" value="Glyco_transf_N"/>
    <property type="match status" value="1"/>
</dbReference>
<name>A0A9R1NH04_TRITD</name>
<dbReference type="Gene3D" id="3.40.50.2000">
    <property type="entry name" value="Glycogen Phosphorylase B"/>
    <property type="match status" value="2"/>
</dbReference>
<proteinExistence type="inferred from homology"/>
<dbReference type="Gramene" id="TRITD2Av1G006950.2">
    <property type="protein sequence ID" value="TRITD2Av1G006950.2"/>
    <property type="gene ID" value="TRITD2Av1G006950"/>
</dbReference>
<evidence type="ECO:0000313" key="4">
    <source>
        <dbReference type="EMBL" id="VAH24760.1"/>
    </source>
</evidence>
<dbReference type="FunFam" id="3.40.50.2000:FF:000055">
    <property type="entry name" value="Glycosyltransferase"/>
    <property type="match status" value="1"/>
</dbReference>
<sequence length="361" mass="39922">MATNEKKPHAVLVPFPAQGHVTPMMKLAKVLHRKGFHVTFVNTEYNQRRLVRSRGPGAVAGLLGFRFATIPDGIPTSDADADADATQDPPSLCYYTMTTCLPHLKNLLRDLNGAVGAPPVSCVVGDGVMSFCMDTAAELGVPCALFWTASACGFMGYRNFRFLLDEEQMKNGYLDTPVTQARGMSKHMRLRDFSSFVRTTDRSDILFNFLLHEVEQSDRATAIILNTIDELEQTALDAMRAILPLPVYTIGPLNSLTEQLVSEGDSGGTLGAIRSSLWREDQSCLEWLQGREPRSVVYVNYGSVTTMSKQELVEFAWGLANCGYDFLWIVRNDLVKGDAAVLPPEFLKATKGRCLLASWRL</sequence>
<evidence type="ECO:0000259" key="3">
    <source>
        <dbReference type="Pfam" id="PF26168"/>
    </source>
</evidence>
<dbReference type="AlphaFoldDB" id="A0A9R1NH04"/>
<dbReference type="InterPro" id="IPR002213">
    <property type="entry name" value="UDP_glucos_trans"/>
</dbReference>
<feature type="domain" description="Glycosyltransferase N-terminal" evidence="3">
    <location>
        <begin position="11"/>
        <end position="254"/>
    </location>
</feature>
<evidence type="ECO:0000256" key="2">
    <source>
        <dbReference type="ARBA" id="ARBA00022679"/>
    </source>
</evidence>
<evidence type="ECO:0000256" key="1">
    <source>
        <dbReference type="ARBA" id="ARBA00009995"/>
    </source>
</evidence>
<keyword evidence="5" id="KW-1185">Reference proteome</keyword>
<protein>
    <recommendedName>
        <fullName evidence="3">Glycosyltransferase N-terminal domain-containing protein</fullName>
    </recommendedName>
</protein>
<organism evidence="4 5">
    <name type="scientific">Triticum turgidum subsp. durum</name>
    <name type="common">Durum wheat</name>
    <name type="synonym">Triticum durum</name>
    <dbReference type="NCBI Taxonomy" id="4567"/>
    <lineage>
        <taxon>Eukaryota</taxon>
        <taxon>Viridiplantae</taxon>
        <taxon>Streptophyta</taxon>
        <taxon>Embryophyta</taxon>
        <taxon>Tracheophyta</taxon>
        <taxon>Spermatophyta</taxon>
        <taxon>Magnoliopsida</taxon>
        <taxon>Liliopsida</taxon>
        <taxon>Poales</taxon>
        <taxon>Poaceae</taxon>
        <taxon>BOP clade</taxon>
        <taxon>Pooideae</taxon>
        <taxon>Triticodae</taxon>
        <taxon>Triticeae</taxon>
        <taxon>Triticinae</taxon>
        <taxon>Triticum</taxon>
    </lineage>
</organism>
<dbReference type="OMA" id="RYSCAEW"/>
<dbReference type="SUPFAM" id="SSF53756">
    <property type="entry name" value="UDP-Glycosyltransferase/glycogen phosphorylase"/>
    <property type="match status" value="1"/>
</dbReference>
<dbReference type="EMBL" id="LT934113">
    <property type="protein sequence ID" value="VAH24760.1"/>
    <property type="molecule type" value="Genomic_DNA"/>
</dbReference>
<reference evidence="4 5" key="1">
    <citation type="submission" date="2017-09" db="EMBL/GenBank/DDBJ databases">
        <authorList>
            <consortium name="International Durum Wheat Genome Sequencing Consortium (IDWGSC)"/>
            <person name="Milanesi L."/>
        </authorList>
    </citation>
    <scope>NUCLEOTIDE SEQUENCE [LARGE SCALE GENOMIC DNA]</scope>
    <source>
        <strain evidence="5">cv. Svevo</strain>
    </source>
</reference>